<dbReference type="InParanoid" id="Q6KZ93"/>
<keyword evidence="4" id="KW-1185">Reference proteome</keyword>
<reference evidence="1" key="2">
    <citation type="submission" date="2004-02" db="EMBL/GenBank/DDBJ databases">
        <authorList>
            <person name="Fuetterer O."/>
            <person name="Angelov A."/>
            <person name="Liesegang H."/>
            <person name="Gottschalk G."/>
            <person name="Schleper C."/>
            <person name="Schepers B."/>
            <person name="Dock C."/>
            <person name="Antranikian G."/>
            <person name="Liebl W."/>
        </authorList>
    </citation>
    <scope>NUCLEOTIDE SEQUENCE</scope>
    <source>
        <strain evidence="1">DSM 9790</strain>
    </source>
</reference>
<evidence type="ECO:0000313" key="1">
    <source>
        <dbReference type="EMBL" id="AAT43959.1"/>
    </source>
</evidence>
<dbReference type="EMBL" id="FWYE01000002">
    <property type="protein sequence ID" value="SMD30968.1"/>
    <property type="molecule type" value="Genomic_DNA"/>
</dbReference>
<dbReference type="OrthoDB" id="57185at2157"/>
<proteinExistence type="predicted"/>
<dbReference type="AlphaFoldDB" id="Q6KZ93"/>
<dbReference type="STRING" id="263820.PTO1374"/>
<evidence type="ECO:0000313" key="4">
    <source>
        <dbReference type="Proteomes" id="UP000192315"/>
    </source>
</evidence>
<dbReference type="PaxDb" id="263820-PTO1374"/>
<dbReference type="KEGG" id="pto:PTO1374"/>
<sequence length="79" mass="9438">MYKCNEIKTIRVRYMDNTIRDLNPDEIKSICELANKNNDSIERTLKKIESKEVRYVEINIPEYQPEVHGDEIVKPRPPY</sequence>
<name>Q6KZ93_PICTO</name>
<dbReference type="Proteomes" id="UP000192315">
    <property type="component" value="Unassembled WGS sequence"/>
</dbReference>
<dbReference type="GeneID" id="2844732"/>
<protein>
    <submittedName>
        <fullName evidence="1">Uncharacterized protein</fullName>
    </submittedName>
</protein>
<dbReference type="RefSeq" id="WP_011178175.1">
    <property type="nucleotide sequence ID" value="NC_005877.1"/>
</dbReference>
<accession>A0A8G2FWX0</accession>
<reference evidence="1 3" key="1">
    <citation type="journal article" date="2004" name="Proc. Natl. Acad. Sci. U.S.A.">
        <title>Genome sequence of Picrophilus torridus and its implications for life around pH 0.</title>
        <authorList>
            <person name="Futterer O."/>
            <person name="Angelov A."/>
            <person name="Liesegang H."/>
            <person name="Gottschalk G."/>
            <person name="Schleper C."/>
            <person name="Schepers B."/>
            <person name="Dock C."/>
            <person name="Antranikian G."/>
            <person name="Liebl W."/>
        </authorList>
    </citation>
    <scope>NUCLEOTIDE SEQUENCE [LARGE SCALE GENOMIC DNA]</scope>
    <source>
        <strain evidence="3">ATCC 700027 / DSM 9790 / JCM 10055 / NBRC 100828</strain>
        <strain evidence="1">DSM 9790</strain>
    </source>
</reference>
<dbReference type="Proteomes" id="UP000000438">
    <property type="component" value="Chromosome"/>
</dbReference>
<evidence type="ECO:0000313" key="3">
    <source>
        <dbReference type="Proteomes" id="UP000000438"/>
    </source>
</evidence>
<organism evidence="1 3">
    <name type="scientific">Picrophilus torridus (strain ATCC 700027 / DSM 9790 / JCM 10055 / NBRC 100828 / KAW 2/3)</name>
    <dbReference type="NCBI Taxonomy" id="1122961"/>
    <lineage>
        <taxon>Archaea</taxon>
        <taxon>Methanobacteriati</taxon>
        <taxon>Thermoplasmatota</taxon>
        <taxon>Thermoplasmata</taxon>
        <taxon>Thermoplasmatales</taxon>
        <taxon>Picrophilaceae</taxon>
        <taxon>Picrophilus</taxon>
    </lineage>
</organism>
<evidence type="ECO:0000313" key="2">
    <source>
        <dbReference type="EMBL" id="SMD30968.1"/>
    </source>
</evidence>
<dbReference type="EMBL" id="AE017261">
    <property type="protein sequence ID" value="AAT43959.1"/>
    <property type="molecule type" value="Genomic_DNA"/>
</dbReference>
<dbReference type="HOGENOM" id="CLU_2597873_0_0_2"/>
<accession>Q6KZ93</accession>
<gene>
    <name evidence="1" type="ordered locus">PTO1374</name>
    <name evidence="2" type="ORF">SAMN02745355_0886</name>
</gene>
<reference evidence="2 4" key="3">
    <citation type="submission" date="2017-04" db="EMBL/GenBank/DDBJ databases">
        <authorList>
            <person name="Varghese N."/>
            <person name="Submissions S."/>
        </authorList>
    </citation>
    <scope>NUCLEOTIDE SEQUENCE [LARGE SCALE GENOMIC DNA]</scope>
    <source>
        <strain evidence="2 4">DSM 9789</strain>
    </source>
</reference>